<proteinExistence type="predicted"/>
<dbReference type="RefSeq" id="WP_091840057.1">
    <property type="nucleotide sequence ID" value="NZ_FOAN01000008.1"/>
</dbReference>
<evidence type="ECO:0000313" key="1">
    <source>
        <dbReference type="EMBL" id="SEM21327.1"/>
    </source>
</evidence>
<dbReference type="AlphaFoldDB" id="A0A1H7WKA3"/>
<sequence>MEAKSFKEFAWECKAAQRAVIRKERERMEKVAALWAEYVRALSELGLHPMTHDGILKRQGELDRMTAEIDDQFGDNETMRASYEVYLKSFTHS</sequence>
<dbReference type="Proteomes" id="UP000199664">
    <property type="component" value="Unassembled WGS sequence"/>
</dbReference>
<reference evidence="2" key="1">
    <citation type="submission" date="2016-10" db="EMBL/GenBank/DDBJ databases">
        <authorList>
            <person name="Varghese N."/>
            <person name="Submissions S."/>
        </authorList>
    </citation>
    <scope>NUCLEOTIDE SEQUENCE [LARGE SCALE GENOMIC DNA]</scope>
    <source>
        <strain evidence="2">LMG 26383,CCUG 61248,R- 45681</strain>
    </source>
</reference>
<dbReference type="OrthoDB" id="9963428at2"/>
<accession>A0A1H7WKA3</accession>
<keyword evidence="2" id="KW-1185">Reference proteome</keyword>
<protein>
    <submittedName>
        <fullName evidence="1">Uncharacterized protein</fullName>
    </submittedName>
</protein>
<evidence type="ECO:0000313" key="2">
    <source>
        <dbReference type="Proteomes" id="UP000199664"/>
    </source>
</evidence>
<gene>
    <name evidence="1" type="ORF">SAMN04515666_108191</name>
</gene>
<dbReference type="EMBL" id="FOAN01000008">
    <property type="protein sequence ID" value="SEM21327.1"/>
    <property type="molecule type" value="Genomic_DNA"/>
</dbReference>
<name>A0A1H7WKA3_9HYPH</name>
<organism evidence="1 2">
    <name type="scientific">Bosea lupini</name>
    <dbReference type="NCBI Taxonomy" id="1036779"/>
    <lineage>
        <taxon>Bacteria</taxon>
        <taxon>Pseudomonadati</taxon>
        <taxon>Pseudomonadota</taxon>
        <taxon>Alphaproteobacteria</taxon>
        <taxon>Hyphomicrobiales</taxon>
        <taxon>Boseaceae</taxon>
        <taxon>Bosea</taxon>
    </lineage>
</organism>